<proteinExistence type="predicted"/>
<accession>A0A1J6HCK0</accession>
<dbReference type="InterPro" id="IPR047937">
    <property type="entry name" value="Eex_IncN-like"/>
</dbReference>
<dbReference type="NCBIfam" id="NF033894">
    <property type="entry name" value="Eex_IncN"/>
    <property type="match status" value="1"/>
</dbReference>
<comment type="caution">
    <text evidence="1">The sequence shown here is derived from an EMBL/GenBank/DDBJ whole genome shotgun (WGS) entry which is preliminary data.</text>
</comment>
<dbReference type="PROSITE" id="PS51257">
    <property type="entry name" value="PROKAR_LIPOPROTEIN"/>
    <property type="match status" value="1"/>
</dbReference>
<dbReference type="Proteomes" id="UP000182985">
    <property type="component" value="Unassembled WGS sequence"/>
</dbReference>
<dbReference type="AlphaFoldDB" id="A0A1J6HCK0"/>
<dbReference type="EMBL" id="MOEC01000061">
    <property type="protein sequence ID" value="OIS90313.1"/>
    <property type="molecule type" value="Genomic_DNA"/>
</dbReference>
<reference evidence="1 2" key="1">
    <citation type="submission" date="2016-10" db="EMBL/GenBank/DDBJ databases">
        <title>The Draft Genome Sequence of the Potato Rhizosphere Bacteria Ochrobactrum sp. IPA7.2.</title>
        <authorList>
            <person name="Gogoleva N.E."/>
            <person name="Khlopko Y.A."/>
            <person name="Burygin G.L."/>
            <person name="Plotnikov A.O."/>
        </authorList>
    </citation>
    <scope>NUCLEOTIDE SEQUENCE [LARGE SCALE GENOMIC DNA]</scope>
    <source>
        <strain evidence="1 2">IPA7.2</strain>
    </source>
</reference>
<sequence>MRKFCMLLLLPAFLAGCNGEKTNSVEYYTEHKDERAAKLEECRNNPGELKHTPNCVNAAESAHKAMFDPNNSNMPSIR</sequence>
<dbReference type="RefSeq" id="WP_071634527.1">
    <property type="nucleotide sequence ID" value="NZ_MOEC01000061.1"/>
</dbReference>
<name>A0A1J6HCK0_9HYPH</name>
<evidence type="ECO:0000313" key="2">
    <source>
        <dbReference type="Proteomes" id="UP000182985"/>
    </source>
</evidence>
<evidence type="ECO:0008006" key="3">
    <source>
        <dbReference type="Google" id="ProtNLM"/>
    </source>
</evidence>
<evidence type="ECO:0000313" key="1">
    <source>
        <dbReference type="EMBL" id="OIS90313.1"/>
    </source>
</evidence>
<protein>
    <recommendedName>
        <fullName evidence="3">EexN family lipoprotein</fullName>
    </recommendedName>
</protein>
<gene>
    <name evidence="1" type="ORF">BLA27_27485</name>
</gene>
<organism evidence="1 2">
    <name type="scientific">Brucella cytisi</name>
    <dbReference type="NCBI Taxonomy" id="407152"/>
    <lineage>
        <taxon>Bacteria</taxon>
        <taxon>Pseudomonadati</taxon>
        <taxon>Pseudomonadota</taxon>
        <taxon>Alphaproteobacteria</taxon>
        <taxon>Hyphomicrobiales</taxon>
        <taxon>Brucellaceae</taxon>
        <taxon>Brucella/Ochrobactrum group</taxon>
        <taxon>Brucella</taxon>
    </lineage>
</organism>
<keyword evidence="2" id="KW-1185">Reference proteome</keyword>